<accession>A0A9D1VZD7</accession>
<organism evidence="1 2">
    <name type="scientific">Candidatus Borkfalkia faecavium</name>
    <dbReference type="NCBI Taxonomy" id="2838508"/>
    <lineage>
        <taxon>Bacteria</taxon>
        <taxon>Bacillati</taxon>
        <taxon>Bacillota</taxon>
        <taxon>Clostridia</taxon>
        <taxon>Christensenellales</taxon>
        <taxon>Christensenellaceae</taxon>
        <taxon>Candidatus Borkfalkia</taxon>
    </lineage>
</organism>
<protein>
    <submittedName>
        <fullName evidence="1">Uncharacterized protein</fullName>
    </submittedName>
</protein>
<reference evidence="1" key="2">
    <citation type="submission" date="2021-04" db="EMBL/GenBank/DDBJ databases">
        <authorList>
            <person name="Gilroy R."/>
        </authorList>
    </citation>
    <scope>NUCLEOTIDE SEQUENCE</scope>
    <source>
        <strain evidence="1">2189</strain>
    </source>
</reference>
<gene>
    <name evidence="1" type="ORF">H9851_00145</name>
</gene>
<proteinExistence type="predicted"/>
<dbReference type="AlphaFoldDB" id="A0A9D1VZD7"/>
<evidence type="ECO:0000313" key="1">
    <source>
        <dbReference type="EMBL" id="HIX49683.1"/>
    </source>
</evidence>
<name>A0A9D1VZD7_9FIRM</name>
<comment type="caution">
    <text evidence="1">The sequence shown here is derived from an EMBL/GenBank/DDBJ whole genome shotgun (WGS) entry which is preliminary data.</text>
</comment>
<reference evidence="1" key="1">
    <citation type="journal article" date="2021" name="PeerJ">
        <title>Extensive microbial diversity within the chicken gut microbiome revealed by metagenomics and culture.</title>
        <authorList>
            <person name="Gilroy R."/>
            <person name="Ravi A."/>
            <person name="Getino M."/>
            <person name="Pursley I."/>
            <person name="Horton D.L."/>
            <person name="Alikhan N.F."/>
            <person name="Baker D."/>
            <person name="Gharbi K."/>
            <person name="Hall N."/>
            <person name="Watson M."/>
            <person name="Adriaenssens E.M."/>
            <person name="Foster-Nyarko E."/>
            <person name="Jarju S."/>
            <person name="Secka A."/>
            <person name="Antonio M."/>
            <person name="Oren A."/>
            <person name="Chaudhuri R.R."/>
            <person name="La Ragione R."/>
            <person name="Hildebrand F."/>
            <person name="Pallen M.J."/>
        </authorList>
    </citation>
    <scope>NUCLEOTIDE SEQUENCE</scope>
    <source>
        <strain evidence="1">2189</strain>
    </source>
</reference>
<sequence>MRKLYDVNMRTIGYLQEGAAGGRRVLYDRNYRVLGYYYPAGDKTYDRDMRPIGRGDLLAGLLAPALGK</sequence>
<evidence type="ECO:0000313" key="2">
    <source>
        <dbReference type="Proteomes" id="UP000886847"/>
    </source>
</evidence>
<dbReference type="Proteomes" id="UP000886847">
    <property type="component" value="Unassembled WGS sequence"/>
</dbReference>
<dbReference type="EMBL" id="DXEW01000002">
    <property type="protein sequence ID" value="HIX49683.1"/>
    <property type="molecule type" value="Genomic_DNA"/>
</dbReference>